<proteinExistence type="predicted"/>
<evidence type="ECO:0000256" key="1">
    <source>
        <dbReference type="SAM" id="SignalP"/>
    </source>
</evidence>
<protein>
    <submittedName>
        <fullName evidence="2">DUF1007 family protein</fullName>
    </submittedName>
</protein>
<comment type="caution">
    <text evidence="2">The sequence shown here is derived from an EMBL/GenBank/DDBJ whole genome shotgun (WGS) entry which is preliminary data.</text>
</comment>
<dbReference type="RefSeq" id="WP_345251192.1">
    <property type="nucleotide sequence ID" value="NZ_BAABFO010000019.1"/>
</dbReference>
<organism evidence="2 3">
    <name type="scientific">Pigmentiphaga soli</name>
    <dbReference type="NCBI Taxonomy" id="1007095"/>
    <lineage>
        <taxon>Bacteria</taxon>
        <taxon>Pseudomonadati</taxon>
        <taxon>Pseudomonadota</taxon>
        <taxon>Betaproteobacteria</taxon>
        <taxon>Burkholderiales</taxon>
        <taxon>Alcaligenaceae</taxon>
        <taxon>Pigmentiphaga</taxon>
    </lineage>
</organism>
<feature type="signal peptide" evidence="1">
    <location>
        <begin position="1"/>
        <end position="28"/>
    </location>
</feature>
<keyword evidence="1" id="KW-0732">Signal</keyword>
<dbReference type="EMBL" id="BAABFO010000019">
    <property type="protein sequence ID" value="GAA4338338.1"/>
    <property type="molecule type" value="Genomic_DNA"/>
</dbReference>
<evidence type="ECO:0000313" key="3">
    <source>
        <dbReference type="Proteomes" id="UP001501671"/>
    </source>
</evidence>
<keyword evidence="3" id="KW-1185">Reference proteome</keyword>
<accession>A0ABP8HEV2</accession>
<sequence>MFGLQALTRARRPALLLLGWAAAGAAWAHPHAWIDVRSTVVVSPAGMVAAIEEEWLFDELYTTYVVEEMAGGRAPTAEVAAGFAGQVIENLGPYGYFTKVAADGRPVALAPVTQYHSEMRGDRLVLRFTARLAQPVDPARHAFSYAIYDPTYFIEMKHDANSPPALRGSEPGRCRLDVRQPRPDPRAAARAFAMDRGAPADDTLGRLFAERVVMACR</sequence>
<feature type="chain" id="PRO_5047122713" evidence="1">
    <location>
        <begin position="29"/>
        <end position="217"/>
    </location>
</feature>
<reference evidence="3" key="1">
    <citation type="journal article" date="2019" name="Int. J. Syst. Evol. Microbiol.">
        <title>The Global Catalogue of Microorganisms (GCM) 10K type strain sequencing project: providing services to taxonomists for standard genome sequencing and annotation.</title>
        <authorList>
            <consortium name="The Broad Institute Genomics Platform"/>
            <consortium name="The Broad Institute Genome Sequencing Center for Infectious Disease"/>
            <person name="Wu L."/>
            <person name="Ma J."/>
        </authorList>
    </citation>
    <scope>NUCLEOTIDE SEQUENCE [LARGE SCALE GENOMIC DNA]</scope>
    <source>
        <strain evidence="3">JCM 17666</strain>
    </source>
</reference>
<name>A0ABP8HEV2_9BURK</name>
<gene>
    <name evidence="2" type="ORF">GCM10023144_35250</name>
</gene>
<evidence type="ECO:0000313" key="2">
    <source>
        <dbReference type="EMBL" id="GAA4338338.1"/>
    </source>
</evidence>
<dbReference type="Proteomes" id="UP001501671">
    <property type="component" value="Unassembled WGS sequence"/>
</dbReference>
<dbReference type="Pfam" id="PF06226">
    <property type="entry name" value="DUF1007"/>
    <property type="match status" value="1"/>
</dbReference>
<dbReference type="InterPro" id="IPR010412">
    <property type="entry name" value="DUF1007"/>
</dbReference>